<name>U2YKZ3_9SPHN</name>
<keyword evidence="2" id="KW-0963">Cytoplasm</keyword>
<dbReference type="PROSITE" id="PS50006">
    <property type="entry name" value="FHA_DOMAIN"/>
    <property type="match status" value="1"/>
</dbReference>
<dbReference type="InterPro" id="IPR000073">
    <property type="entry name" value="AB_hydrolase_1"/>
</dbReference>
<evidence type="ECO:0000256" key="3">
    <source>
        <dbReference type="ARBA" id="ARBA00022679"/>
    </source>
</evidence>
<dbReference type="eggNOG" id="COG3243">
    <property type="taxonomic scope" value="Bacteria"/>
</dbReference>
<dbReference type="Gene3D" id="3.40.50.1820">
    <property type="entry name" value="alpha/beta hydrolase"/>
    <property type="match status" value="1"/>
</dbReference>
<dbReference type="Proteomes" id="UP000016568">
    <property type="component" value="Unassembled WGS sequence"/>
</dbReference>
<dbReference type="OrthoDB" id="7208816at2"/>
<dbReference type="InterPro" id="IPR010963">
    <property type="entry name" value="PHA_synth_I"/>
</dbReference>
<keyword evidence="8" id="KW-1185">Reference proteome</keyword>
<dbReference type="NCBIfam" id="TIGR01838">
    <property type="entry name" value="PHA_synth_I"/>
    <property type="match status" value="1"/>
</dbReference>
<evidence type="ECO:0000256" key="2">
    <source>
        <dbReference type="ARBA" id="ARBA00022490"/>
    </source>
</evidence>
<dbReference type="InterPro" id="IPR010941">
    <property type="entry name" value="PhaC_N"/>
</dbReference>
<dbReference type="InterPro" id="IPR000253">
    <property type="entry name" value="FHA_dom"/>
</dbReference>
<dbReference type="GO" id="GO:0016746">
    <property type="term" value="F:acyltransferase activity"/>
    <property type="evidence" value="ECO:0007669"/>
    <property type="project" value="UniProtKB-KW"/>
</dbReference>
<dbReference type="InterPro" id="IPR051321">
    <property type="entry name" value="PHA/PHB_synthase"/>
</dbReference>
<keyword evidence="4" id="KW-0012">Acyltransferase</keyword>
<protein>
    <submittedName>
        <fullName evidence="7">Putative poly-beta-hydroxybutyrate polymerase</fullName>
    </submittedName>
</protein>
<evidence type="ECO:0000256" key="4">
    <source>
        <dbReference type="ARBA" id="ARBA00023315"/>
    </source>
</evidence>
<evidence type="ECO:0000313" key="7">
    <source>
        <dbReference type="EMBL" id="GAD49255.1"/>
    </source>
</evidence>
<dbReference type="PANTHER" id="PTHR36837:SF5">
    <property type="entry name" value="POLY-3-HYDROXYBUTYRATE SYNTHASE"/>
    <property type="match status" value="1"/>
</dbReference>
<proteinExistence type="predicted"/>
<comment type="subcellular location">
    <subcellularLocation>
        <location evidence="1">Cytoplasm</location>
    </subcellularLocation>
</comment>
<feature type="domain" description="FHA" evidence="6">
    <location>
        <begin position="444"/>
        <end position="501"/>
    </location>
</feature>
<feature type="region of interest" description="Disordered" evidence="5">
    <location>
        <begin position="598"/>
        <end position="623"/>
    </location>
</feature>
<dbReference type="KEGG" id="ntd:EGO55_12105"/>
<dbReference type="InterPro" id="IPR029058">
    <property type="entry name" value="AB_hydrolase_fold"/>
</dbReference>
<evidence type="ECO:0000259" key="6">
    <source>
        <dbReference type="PROSITE" id="PS50006"/>
    </source>
</evidence>
<evidence type="ECO:0000256" key="5">
    <source>
        <dbReference type="SAM" id="MobiDB-lite"/>
    </source>
</evidence>
<gene>
    <name evidence="7" type="ORF">NT2_05_01750</name>
</gene>
<reference evidence="7 8" key="1">
    <citation type="submission" date="2013-09" db="EMBL/GenBank/DDBJ databases">
        <title>Whole genome shotgun sequence of Novosphingobium tardaugens NBRC 16725.</title>
        <authorList>
            <person name="Isaki S."/>
            <person name="Hosoyama A."/>
            <person name="Tsuchikane K."/>
            <person name="Katsumata H."/>
            <person name="Ando Y."/>
            <person name="Yamazaki S."/>
            <person name="Fujita N."/>
        </authorList>
    </citation>
    <scope>NUCLEOTIDE SEQUENCE [LARGE SCALE GENOMIC DNA]</scope>
    <source>
        <strain evidence="7 8">NBRC 16725</strain>
    </source>
</reference>
<organism evidence="7 8">
    <name type="scientific">Caenibius tardaugens NBRC 16725</name>
    <dbReference type="NCBI Taxonomy" id="1219035"/>
    <lineage>
        <taxon>Bacteria</taxon>
        <taxon>Pseudomonadati</taxon>
        <taxon>Pseudomonadota</taxon>
        <taxon>Alphaproteobacteria</taxon>
        <taxon>Sphingomonadales</taxon>
        <taxon>Erythrobacteraceae</taxon>
        <taxon>Caenibius</taxon>
    </lineage>
</organism>
<dbReference type="GO" id="GO:0042619">
    <property type="term" value="P:poly-hydroxybutyrate biosynthetic process"/>
    <property type="evidence" value="ECO:0007669"/>
    <property type="project" value="InterPro"/>
</dbReference>
<dbReference type="EMBL" id="BASZ01000005">
    <property type="protein sequence ID" value="GAD49255.1"/>
    <property type="molecule type" value="Genomic_DNA"/>
</dbReference>
<evidence type="ECO:0000256" key="1">
    <source>
        <dbReference type="ARBA" id="ARBA00004496"/>
    </source>
</evidence>
<dbReference type="Pfam" id="PF07167">
    <property type="entry name" value="PhaC_N"/>
    <property type="match status" value="1"/>
</dbReference>
<keyword evidence="3" id="KW-0808">Transferase</keyword>
<accession>U2YKZ3</accession>
<dbReference type="AlphaFoldDB" id="U2YKZ3"/>
<dbReference type="RefSeq" id="WP_021690161.1">
    <property type="nucleotide sequence ID" value="NZ_BASZ01000005.1"/>
</dbReference>
<dbReference type="PANTHER" id="PTHR36837">
    <property type="entry name" value="POLY(3-HYDROXYALKANOATE) POLYMERASE SUBUNIT PHAC"/>
    <property type="match status" value="1"/>
</dbReference>
<sequence>MTDNQNDFGALINQMLAFQGEATQRWFTQMLPETAKKLPNPGEMAEWMDVARKLQALWLEFQEQRVATQLPPNPFADPAKWLNMAGQFYHQSPLSDPQHQEKLWADSLALWESLLNQYGIGPGETEAGHSPRLPREDRRFADEKWRSQPFFALVHQTYLMIAEELEAMVDSIEGLPDDRREQMRFATRVLIEALSPANFPLTNPAVLERTLETKGDNLVKGLQHLLSDLKRGQLTHTTPGAFTLGENVAVTPGEVVYQTPLFQLIQYTPVTDKVLETPLLIFPPWINRYYILDLNPKKSFIRWAVEQGLTVFVVSWKSADASMADLTQDDYIRAQIEAIEHVRTRLKVPSVHTIGYCVAGTTLAATLAVLARREEDARIASATFFTAQVDFEKAGDLRLFVDDVQLKLVEQLSGDGYLDGRYLAATFNLLRGRELIWNYVVNNYLMGEEYPAFDLLFWNSDTTNLPARWHKEYLRDLYRDNKLVVPDALSADGTPIDLTRITTPAYIQAGREDHISPPDSVFRMTRHLRGPMRFVLAGSGHIAGVVNPPAAAKYQYWINDKTCASIDQFIEGATEHPGSWWPDWIEWIRALGPKTVAARGKRKPGGKTDHTIESAPGSYVKTR</sequence>
<dbReference type="SUPFAM" id="SSF53474">
    <property type="entry name" value="alpha/beta-Hydrolases"/>
    <property type="match status" value="1"/>
</dbReference>
<comment type="caution">
    <text evidence="7">The sequence shown here is derived from an EMBL/GenBank/DDBJ whole genome shotgun (WGS) entry which is preliminary data.</text>
</comment>
<evidence type="ECO:0000313" key="8">
    <source>
        <dbReference type="Proteomes" id="UP000016568"/>
    </source>
</evidence>
<dbReference type="Pfam" id="PF00561">
    <property type="entry name" value="Abhydrolase_1"/>
    <property type="match status" value="1"/>
</dbReference>
<dbReference type="GO" id="GO:0005737">
    <property type="term" value="C:cytoplasm"/>
    <property type="evidence" value="ECO:0007669"/>
    <property type="project" value="UniProtKB-SubCell"/>
</dbReference>